<proteinExistence type="predicted"/>
<keyword evidence="1" id="KW-0472">Membrane</keyword>
<keyword evidence="3" id="KW-1185">Reference proteome</keyword>
<accession>A0A0L6U8W9</accession>
<reference evidence="2 3" key="1">
    <citation type="submission" date="2015-08" db="EMBL/GenBank/DDBJ databases">
        <title>Next Generation Sequencing and Analysis of the Genome of Puccinia sorghi L Schw, the Causal Agent of Maize Common Rust.</title>
        <authorList>
            <person name="Rochi L."/>
            <person name="Burguener G."/>
            <person name="Darino M."/>
            <person name="Turjanski A."/>
            <person name="Kreff E."/>
            <person name="Dieguez M.J."/>
            <person name="Sacco F."/>
        </authorList>
    </citation>
    <scope>NUCLEOTIDE SEQUENCE [LARGE SCALE GENOMIC DNA]</scope>
    <source>
        <strain evidence="2 3">RO10H11247</strain>
    </source>
</reference>
<evidence type="ECO:0000313" key="2">
    <source>
        <dbReference type="EMBL" id="KNZ44988.1"/>
    </source>
</evidence>
<keyword evidence="1" id="KW-1133">Transmembrane helix</keyword>
<sequence>MWSTALPCLFRSISFILSPSRKQHLDAFLQPFVTAGCTDRRQGGGGLAAAYCKEQANFQGARLDSAICLVKRNSILIKTRGSETQEFSHLYFILHLIYFCFSFHIHSPQSNPILLISSTPPNPHSQFFFLGGGLGLSQLTKCLAMYLTKKKKKSKRATGILNKLQCSVHPKIPGQGAFARNLFGRHFGSVSEWEKKRHMKRPGGPRHLKSSLIEGQGESMFWHKSQTQSPELYWEALPVLLSKNFSAAGTAKPRCSILTLASTTSPIMTSTRGSSSSRDDPNTLKTLRKEERAAGKLLVLLSHQSLHSHITPASASLLSPPPPPAADLYGFGTGTVFVSCDCSHPEVEGLVFICKMLCLIVFYGLSETGLVGLLCGRCFGRKRRVVVKRHLGGRFLEVDVGRRGFLGLSGQRKKKKNFQKSLVSLVHSRSDRPKGDEMMRERNFLHKLLKEPCQRGKFCGVTFESCHQFLRDVLENRLDHIPTSFFLSLSSSSCAQKIMYARSQFYKEKKKELDIWGQIGKITYLVLGLQFLHGYHHAHRDMLFSWAALLLERVAQNCCDRIGTQSGCVLRLDHCNGCDGLMPNGNAHMELWLECIYISSLKPVLFRMEAQSSAGGAGGPFCPTGHATWCVLLPNWNPTPFFLFFFFLLLSLIIIPLRATYHMVKSTIQKINSAEPGMLGPLGWLAQMEELEKAVVEQDKRAEERAKDFDKKFKQLKKLPSSGRRLIPPFLVRLPWLFLSTPLNSNSPHPLLPIPLNLLHFPHHFFILLSPRGFFFSFLFILLF</sequence>
<feature type="transmembrane region" description="Helical" evidence="1">
    <location>
        <begin position="641"/>
        <end position="661"/>
    </location>
</feature>
<gene>
    <name evidence="2" type="ORF">VP01_85g3</name>
</gene>
<dbReference type="Proteomes" id="UP000037035">
    <property type="component" value="Unassembled WGS sequence"/>
</dbReference>
<protein>
    <submittedName>
        <fullName evidence="2">Uncharacterized protein</fullName>
    </submittedName>
</protein>
<dbReference type="VEuPathDB" id="FungiDB:VP01_85g3"/>
<organism evidence="2 3">
    <name type="scientific">Puccinia sorghi</name>
    <dbReference type="NCBI Taxonomy" id="27349"/>
    <lineage>
        <taxon>Eukaryota</taxon>
        <taxon>Fungi</taxon>
        <taxon>Dikarya</taxon>
        <taxon>Basidiomycota</taxon>
        <taxon>Pucciniomycotina</taxon>
        <taxon>Pucciniomycetes</taxon>
        <taxon>Pucciniales</taxon>
        <taxon>Pucciniaceae</taxon>
        <taxon>Puccinia</taxon>
    </lineage>
</organism>
<keyword evidence="1" id="KW-0812">Transmembrane</keyword>
<name>A0A0L6U8W9_9BASI</name>
<dbReference type="AlphaFoldDB" id="A0A0L6U8W9"/>
<evidence type="ECO:0000313" key="3">
    <source>
        <dbReference type="Proteomes" id="UP000037035"/>
    </source>
</evidence>
<comment type="caution">
    <text evidence="2">The sequence shown here is derived from an EMBL/GenBank/DDBJ whole genome shotgun (WGS) entry which is preliminary data.</text>
</comment>
<evidence type="ECO:0000256" key="1">
    <source>
        <dbReference type="SAM" id="Phobius"/>
    </source>
</evidence>
<dbReference type="EMBL" id="LAVV01014160">
    <property type="protein sequence ID" value="KNZ44988.1"/>
    <property type="molecule type" value="Genomic_DNA"/>
</dbReference>